<keyword evidence="1" id="KW-0812">Transmembrane</keyword>
<dbReference type="Proteomes" id="UP000245670">
    <property type="component" value="Unassembled WGS sequence"/>
</dbReference>
<protein>
    <recommendedName>
        <fullName evidence="4">Potassium channel domain-containing protein</fullName>
    </recommendedName>
</protein>
<feature type="transmembrane region" description="Helical" evidence="1">
    <location>
        <begin position="546"/>
        <end position="572"/>
    </location>
</feature>
<feature type="transmembrane region" description="Helical" evidence="1">
    <location>
        <begin position="426"/>
        <end position="447"/>
    </location>
</feature>
<dbReference type="RefSeq" id="WP_109404954.1">
    <property type="nucleotide sequence ID" value="NZ_QFFG01000003.1"/>
</dbReference>
<feature type="transmembrane region" description="Helical" evidence="1">
    <location>
        <begin position="592"/>
        <end position="616"/>
    </location>
</feature>
<organism evidence="2 3">
    <name type="scientific">Polaribacter aquimarinus</name>
    <dbReference type="NCBI Taxonomy" id="2100726"/>
    <lineage>
        <taxon>Bacteria</taxon>
        <taxon>Pseudomonadati</taxon>
        <taxon>Bacteroidota</taxon>
        <taxon>Flavobacteriia</taxon>
        <taxon>Flavobacteriales</taxon>
        <taxon>Flavobacteriaceae</taxon>
    </lineage>
</organism>
<name>A0A2U2JAQ4_9FLAO</name>
<keyword evidence="1" id="KW-1133">Transmembrane helix</keyword>
<evidence type="ECO:0000256" key="1">
    <source>
        <dbReference type="SAM" id="Phobius"/>
    </source>
</evidence>
<accession>A0A2U2JAQ4</accession>
<keyword evidence="3" id="KW-1185">Reference proteome</keyword>
<gene>
    <name evidence="2" type="ORF">DIS07_09275</name>
</gene>
<dbReference type="AlphaFoldDB" id="A0A2U2JAQ4"/>
<evidence type="ECO:0000313" key="3">
    <source>
        <dbReference type="Proteomes" id="UP000245670"/>
    </source>
</evidence>
<evidence type="ECO:0008006" key="4">
    <source>
        <dbReference type="Google" id="ProtNLM"/>
    </source>
</evidence>
<evidence type="ECO:0000313" key="2">
    <source>
        <dbReference type="EMBL" id="PWG05410.1"/>
    </source>
</evidence>
<dbReference type="SUPFAM" id="SSF81324">
    <property type="entry name" value="Voltage-gated potassium channels"/>
    <property type="match status" value="1"/>
</dbReference>
<dbReference type="OrthoDB" id="840832at2"/>
<dbReference type="EMBL" id="QFFG01000003">
    <property type="protein sequence ID" value="PWG05410.1"/>
    <property type="molecule type" value="Genomic_DNA"/>
</dbReference>
<comment type="caution">
    <text evidence="2">The sequence shown here is derived from an EMBL/GenBank/DDBJ whole genome shotgun (WGS) entry which is preliminary data.</text>
</comment>
<sequence length="621" mass="73214">MLSKQLINVTSVLQKGALLYMFAFSFLNILAQEEPNQLKKYSHSQFFELLTSTQEDAVFSLKNAFIYIDEDQDSEFYYELKNGLFSFSNKDTITIKSKIELENVHFEHIFEDYGFALHHLKFEKPVVIENTASIVFSNCVFKQGVYIDVNKPLDPYITYFENTFENYGNDIAINESIIKKEFIIDVGTIEVFSPIFTTISNSILHINANAESNFYINNIRAFDFLNNTCKGESFINFSVDESWRSQILFNDFGEVNVVLYQAGISSSSVNMISDNIFRKTLVLEVENFNKTDVYNWKDWEGKMISYQGYASYVTHLHRDKEFQSFSTQELFNNDSIIQKYIHNGGYELENAFKYEKRLTGSFYDFYKSQYDTDFANKTYVRLKDLETKRYEYLHEQNPSFKTFFTWKINNFLKVFSAYGTDPSKSIIISIYVILVFAFIYLFFPNSWDTINKNRLMKRIRFYTRYFRNNEGMKEIYSEENKEELMSFSEFKEYMNQSKKETPSYFLWLAKPIYYFSATNYKIISKVFDKIDILKGRWVDLPQKRKIIASILMGFWMFFILFIDLVIKFLNALTLSINTFTTLGFGEIPTKGIPRYLCVIQGFIGWFMLSIFSVALISQLLN</sequence>
<keyword evidence="1" id="KW-0472">Membrane</keyword>
<reference evidence="2 3" key="1">
    <citation type="submission" date="2018-05" db="EMBL/GenBank/DDBJ databases">
        <title>Polaribacter aquimarinus sp. nov., isolated from sediment in a sediment of sea.</title>
        <authorList>
            <person name="Lu D."/>
        </authorList>
    </citation>
    <scope>NUCLEOTIDE SEQUENCE [LARGE SCALE GENOMIC DNA]</scope>
    <source>
        <strain evidence="2 3">ZY113</strain>
    </source>
</reference>
<proteinExistence type="predicted"/>